<accession>A0ACB8SVB0</accession>
<reference evidence="1" key="1">
    <citation type="submission" date="2021-03" db="EMBL/GenBank/DDBJ databases">
        <authorList>
            <consortium name="DOE Joint Genome Institute"/>
            <person name="Ahrendt S."/>
            <person name="Looney B.P."/>
            <person name="Miyauchi S."/>
            <person name="Morin E."/>
            <person name="Drula E."/>
            <person name="Courty P.E."/>
            <person name="Chicoki N."/>
            <person name="Fauchery L."/>
            <person name="Kohler A."/>
            <person name="Kuo A."/>
            <person name="Labutti K."/>
            <person name="Pangilinan J."/>
            <person name="Lipzen A."/>
            <person name="Riley R."/>
            <person name="Andreopoulos W."/>
            <person name="He G."/>
            <person name="Johnson J."/>
            <person name="Barry K.W."/>
            <person name="Grigoriev I.V."/>
            <person name="Nagy L."/>
            <person name="Hibbett D."/>
            <person name="Henrissat B."/>
            <person name="Matheny P.B."/>
            <person name="Labbe J."/>
            <person name="Martin F."/>
        </authorList>
    </citation>
    <scope>NUCLEOTIDE SEQUENCE</scope>
    <source>
        <strain evidence="1">HHB10654</strain>
    </source>
</reference>
<proteinExistence type="predicted"/>
<comment type="caution">
    <text evidence="1">The sequence shown here is derived from an EMBL/GenBank/DDBJ whole genome shotgun (WGS) entry which is preliminary data.</text>
</comment>
<gene>
    <name evidence="1" type="ORF">BV25DRAFT_1918187</name>
</gene>
<name>A0ACB8SVB0_9AGAM</name>
<organism evidence="1 2">
    <name type="scientific">Artomyces pyxidatus</name>
    <dbReference type="NCBI Taxonomy" id="48021"/>
    <lineage>
        <taxon>Eukaryota</taxon>
        <taxon>Fungi</taxon>
        <taxon>Dikarya</taxon>
        <taxon>Basidiomycota</taxon>
        <taxon>Agaricomycotina</taxon>
        <taxon>Agaricomycetes</taxon>
        <taxon>Russulales</taxon>
        <taxon>Auriscalpiaceae</taxon>
        <taxon>Artomyces</taxon>
    </lineage>
</organism>
<dbReference type="EMBL" id="MU277223">
    <property type="protein sequence ID" value="KAI0059798.1"/>
    <property type="molecule type" value="Genomic_DNA"/>
</dbReference>
<sequence length="339" mass="38284">MKKVLSPRAVQKASPLLPFPPPVLRLVNGKRSYPLNEEIWFNILNRLSIETLSILRSTNHTVRGHVARHLRLSWNESLSSYFMDPVRFRDVLRSSRSIISGSFVLHFVLRATRFADWCPGDMDIYCPVSSAASVVDYLIYKEHYVAFKPEGREGANAESPLHEYDGAIACVVQLRRWDGRRVDVICATRNGPLLPLTHFWGTIVTNFISADTLSIPYPRLTLRGRCCLNPERLDDSAVRDCLDKYIQRGFALDSFVASGAHHTTITPMPLYCPHTYRHFADPGCLVFDFGSKDTGDQIHTQLADFPVHLPLWKWGGDACSALCHPTSEVRDLVLMGVFA</sequence>
<reference evidence="1" key="2">
    <citation type="journal article" date="2022" name="New Phytol.">
        <title>Evolutionary transition to the ectomycorrhizal habit in the genomes of a hyperdiverse lineage of mushroom-forming fungi.</title>
        <authorList>
            <person name="Looney B."/>
            <person name="Miyauchi S."/>
            <person name="Morin E."/>
            <person name="Drula E."/>
            <person name="Courty P.E."/>
            <person name="Kohler A."/>
            <person name="Kuo A."/>
            <person name="LaButti K."/>
            <person name="Pangilinan J."/>
            <person name="Lipzen A."/>
            <person name="Riley R."/>
            <person name="Andreopoulos W."/>
            <person name="He G."/>
            <person name="Johnson J."/>
            <person name="Nolan M."/>
            <person name="Tritt A."/>
            <person name="Barry K.W."/>
            <person name="Grigoriev I.V."/>
            <person name="Nagy L.G."/>
            <person name="Hibbett D."/>
            <person name="Henrissat B."/>
            <person name="Matheny P.B."/>
            <person name="Labbe J."/>
            <person name="Martin F.M."/>
        </authorList>
    </citation>
    <scope>NUCLEOTIDE SEQUENCE</scope>
    <source>
        <strain evidence="1">HHB10654</strain>
    </source>
</reference>
<protein>
    <submittedName>
        <fullName evidence="1">Uncharacterized protein</fullName>
    </submittedName>
</protein>
<dbReference type="Proteomes" id="UP000814140">
    <property type="component" value="Unassembled WGS sequence"/>
</dbReference>
<evidence type="ECO:0000313" key="2">
    <source>
        <dbReference type="Proteomes" id="UP000814140"/>
    </source>
</evidence>
<evidence type="ECO:0000313" key="1">
    <source>
        <dbReference type="EMBL" id="KAI0059798.1"/>
    </source>
</evidence>
<keyword evidence="2" id="KW-1185">Reference proteome</keyword>